<keyword evidence="2" id="KW-1185">Reference proteome</keyword>
<organism evidence="1 2">
    <name type="scientific">Roseobacter phage RD-1410W1-01</name>
    <dbReference type="NCBI Taxonomy" id="1815984"/>
    <lineage>
        <taxon>Viruses</taxon>
        <taxon>Duplodnaviria</taxon>
        <taxon>Heunggongvirae</taxon>
        <taxon>Uroviricota</taxon>
        <taxon>Caudoviricetes</taxon>
        <taxon>Schitoviridae</taxon>
        <taxon>Rhodovirinae</taxon>
        <taxon>Aoqinvirus</taxon>
        <taxon>Aoqinvirus RD1410W101</taxon>
    </lineage>
</organism>
<protein>
    <submittedName>
        <fullName evidence="1">Uncharacterized protein</fullName>
    </submittedName>
</protein>
<accession>A0A191VYF6</accession>
<dbReference type="Proteomes" id="UP000259976">
    <property type="component" value="Segment"/>
</dbReference>
<dbReference type="EMBL" id="KU885989">
    <property type="protein sequence ID" value="ANJ20743.1"/>
    <property type="molecule type" value="Genomic_DNA"/>
</dbReference>
<gene>
    <name evidence="1" type="ORF">RDp01_gp09</name>
</gene>
<proteinExistence type="predicted"/>
<evidence type="ECO:0000313" key="2">
    <source>
        <dbReference type="Proteomes" id="UP000259976"/>
    </source>
</evidence>
<evidence type="ECO:0000313" key="1">
    <source>
        <dbReference type="EMBL" id="ANJ20743.1"/>
    </source>
</evidence>
<sequence>MRAMYQAASDAVVSVFDTVTSTATAAEKVLGDANHYVTENSKANRLTITNNAKMRATKSLAAHRKELNEDEELSQLFDEISAEW</sequence>
<name>A0A191VYF6_9CAUD</name>
<reference evidence="1 2" key="1">
    <citation type="journal article" date="2016" name="Curr. Microbiol.">
        <title>Characterization and Complete Genome Sequences of Three N4-Like Roseobacter Phages Isolated from the South China Sea.</title>
        <authorList>
            <person name="Li B."/>
            <person name="Zhang S."/>
            <person name="Long L."/>
            <person name="Huang S."/>
        </authorList>
    </citation>
    <scope>NUCLEOTIDE SEQUENCE [LARGE SCALE GENOMIC DNA]</scope>
</reference>